<feature type="compositionally biased region" description="Polar residues" evidence="1">
    <location>
        <begin position="89"/>
        <end position="98"/>
    </location>
</feature>
<keyword evidence="3" id="KW-1185">Reference proteome</keyword>
<evidence type="ECO:0000313" key="3">
    <source>
        <dbReference type="Proteomes" id="UP001152523"/>
    </source>
</evidence>
<feature type="compositionally biased region" description="Basic and acidic residues" evidence="1">
    <location>
        <begin position="69"/>
        <end position="88"/>
    </location>
</feature>
<protein>
    <submittedName>
        <fullName evidence="2">Uncharacterized protein</fullName>
    </submittedName>
</protein>
<organism evidence="2 3">
    <name type="scientific">Cuscuta epithymum</name>
    <dbReference type="NCBI Taxonomy" id="186058"/>
    <lineage>
        <taxon>Eukaryota</taxon>
        <taxon>Viridiplantae</taxon>
        <taxon>Streptophyta</taxon>
        <taxon>Embryophyta</taxon>
        <taxon>Tracheophyta</taxon>
        <taxon>Spermatophyta</taxon>
        <taxon>Magnoliopsida</taxon>
        <taxon>eudicotyledons</taxon>
        <taxon>Gunneridae</taxon>
        <taxon>Pentapetalae</taxon>
        <taxon>asterids</taxon>
        <taxon>lamiids</taxon>
        <taxon>Solanales</taxon>
        <taxon>Convolvulaceae</taxon>
        <taxon>Cuscuteae</taxon>
        <taxon>Cuscuta</taxon>
        <taxon>Cuscuta subgen. Cuscuta</taxon>
    </lineage>
</organism>
<gene>
    <name evidence="2" type="ORF">CEPIT_LOCUS4146</name>
</gene>
<feature type="region of interest" description="Disordered" evidence="1">
    <location>
        <begin position="1"/>
        <end position="117"/>
    </location>
</feature>
<proteinExistence type="predicted"/>
<reference evidence="2" key="1">
    <citation type="submission" date="2022-07" db="EMBL/GenBank/DDBJ databases">
        <authorList>
            <person name="Macas J."/>
            <person name="Novak P."/>
            <person name="Neumann P."/>
        </authorList>
    </citation>
    <scope>NUCLEOTIDE SEQUENCE</scope>
</reference>
<dbReference type="AlphaFoldDB" id="A0AAV0CBZ6"/>
<dbReference type="EMBL" id="CAMAPF010000021">
    <property type="protein sequence ID" value="CAH9071966.1"/>
    <property type="molecule type" value="Genomic_DNA"/>
</dbReference>
<accession>A0AAV0CBZ6</accession>
<evidence type="ECO:0000313" key="2">
    <source>
        <dbReference type="EMBL" id="CAH9071966.1"/>
    </source>
</evidence>
<feature type="compositionally biased region" description="Basic and acidic residues" evidence="1">
    <location>
        <begin position="99"/>
        <end position="113"/>
    </location>
</feature>
<sequence>MWRKKNAKKTEKEKREKVEREKSSNLEKGEPKLRQHRRRGRSRKVRRCINSKSKGWLQSPISSGILDSTRAEEDSSLKSPSESKDSHQELINQPQPSTADRHTYGDKEHKNESSLDLGPAAGQITCFLTHNKPSRIELVNSELETKMRWSIERGFQIDEYLQDKINQTGKSIPIFRGLYLIRIDTCKPSIKWTVEVQPRFHVDANKLEKLIPFHEGIHSPGTGDSMVKPLS</sequence>
<feature type="non-terminal residue" evidence="2">
    <location>
        <position position="231"/>
    </location>
</feature>
<comment type="caution">
    <text evidence="2">The sequence shown here is derived from an EMBL/GenBank/DDBJ whole genome shotgun (WGS) entry which is preliminary data.</text>
</comment>
<name>A0AAV0CBZ6_9ASTE</name>
<dbReference type="Proteomes" id="UP001152523">
    <property type="component" value="Unassembled WGS sequence"/>
</dbReference>
<evidence type="ECO:0000256" key="1">
    <source>
        <dbReference type="SAM" id="MobiDB-lite"/>
    </source>
</evidence>
<feature type="compositionally biased region" description="Basic and acidic residues" evidence="1">
    <location>
        <begin position="8"/>
        <end position="33"/>
    </location>
</feature>
<feature type="compositionally biased region" description="Basic residues" evidence="1">
    <location>
        <begin position="34"/>
        <end position="49"/>
    </location>
</feature>